<evidence type="ECO:0000313" key="3">
    <source>
        <dbReference type="EMBL" id="MXY92367.1"/>
    </source>
</evidence>
<dbReference type="PANTHER" id="PTHR42693:SF33">
    <property type="entry name" value="ARYLSULFATASE"/>
    <property type="match status" value="1"/>
</dbReference>
<dbReference type="InterPro" id="IPR000917">
    <property type="entry name" value="Sulfatase_N"/>
</dbReference>
<dbReference type="GO" id="GO:0004065">
    <property type="term" value="F:arylsulfatase activity"/>
    <property type="evidence" value="ECO:0007669"/>
    <property type="project" value="TreeGrafter"/>
</dbReference>
<gene>
    <name evidence="3" type="ORF">F4Y42_02855</name>
</gene>
<keyword evidence="3" id="KW-0378">Hydrolase</keyword>
<dbReference type="GO" id="GO:0016740">
    <property type="term" value="F:transferase activity"/>
    <property type="evidence" value="ECO:0007669"/>
    <property type="project" value="UniProtKB-KW"/>
</dbReference>
<accession>A0A6B0YP75</accession>
<dbReference type="InterPro" id="IPR050738">
    <property type="entry name" value="Sulfatase"/>
</dbReference>
<name>A0A6B0YP75_9CHLR</name>
<dbReference type="CDD" id="cd16148">
    <property type="entry name" value="sulfatase_like"/>
    <property type="match status" value="1"/>
</dbReference>
<proteinExistence type="inferred from homology"/>
<evidence type="ECO:0000259" key="2">
    <source>
        <dbReference type="Pfam" id="PF00884"/>
    </source>
</evidence>
<dbReference type="EMBL" id="VXRG01000028">
    <property type="protein sequence ID" value="MXY92367.1"/>
    <property type="molecule type" value="Genomic_DNA"/>
</dbReference>
<dbReference type="InterPro" id="IPR017850">
    <property type="entry name" value="Alkaline_phosphatase_core_sf"/>
</dbReference>
<keyword evidence="3" id="KW-0808">Transferase</keyword>
<dbReference type="SUPFAM" id="SSF53649">
    <property type="entry name" value="Alkaline phosphatase-like"/>
    <property type="match status" value="1"/>
</dbReference>
<sequence>MNIIVIISDTFRYDNLFDRAAAMPVRTPHLDRFSERSVSLSKLYTGSFPTIPHRTDFTTGRVGWPWYPWQDRRKSSPNHLPETLRGAGYVSQLLGDCPHLVRAAFFEGFDGAHTLPGQEGNTYFLGMNHPIEHAMADEKTRNVGNHFQGRNLIDLHSWINRRWYREIDRFAPRTAELAVEWLEENDQHSPFFLWVDFFDPHEPWDPPEYMVRRYDPNYNGPPMLHPNYGKASDYTEAELRNLRAHYCAEAELVDRWVGRILTKIDDLDLWRNSIVVFMADHGFSLGEHNRTGKSNISKFDDRYWPLYPEIVHIPFLVAAPGLEGGRTVDALLQPADIAPTLLDLAGLQVETPEPMHGRSFADHLRGDNTAPLRDCVVSATYTRLEEGKLPPNRVTPMLYTDRWAYAPVGSYGERQLFDLSADPQTETNLAEDHGDVADDLNDAFFQELRGLDAPNEAVEAWRT</sequence>
<dbReference type="AlphaFoldDB" id="A0A6B0YP75"/>
<comment type="similarity">
    <text evidence="1">Belongs to the sulfatase family.</text>
</comment>
<protein>
    <submittedName>
        <fullName evidence="3">Sulfatase-like hydrolase/transferase</fullName>
    </submittedName>
</protein>
<dbReference type="PANTHER" id="PTHR42693">
    <property type="entry name" value="ARYLSULFATASE FAMILY MEMBER"/>
    <property type="match status" value="1"/>
</dbReference>
<dbReference type="Pfam" id="PF00884">
    <property type="entry name" value="Sulfatase"/>
    <property type="match status" value="1"/>
</dbReference>
<evidence type="ECO:0000256" key="1">
    <source>
        <dbReference type="ARBA" id="ARBA00008779"/>
    </source>
</evidence>
<comment type="caution">
    <text evidence="3">The sequence shown here is derived from an EMBL/GenBank/DDBJ whole genome shotgun (WGS) entry which is preliminary data.</text>
</comment>
<feature type="domain" description="Sulfatase N-terminal" evidence="2">
    <location>
        <begin position="2"/>
        <end position="346"/>
    </location>
</feature>
<reference evidence="3" key="1">
    <citation type="submission" date="2019-09" db="EMBL/GenBank/DDBJ databases">
        <title>Characterisation of the sponge microbiome using genome-centric metagenomics.</title>
        <authorList>
            <person name="Engelberts J.P."/>
            <person name="Robbins S.J."/>
            <person name="De Goeij J.M."/>
            <person name="Aranda M."/>
            <person name="Bell S.C."/>
            <person name="Webster N.S."/>
        </authorList>
    </citation>
    <scope>NUCLEOTIDE SEQUENCE</scope>
    <source>
        <strain evidence="3">SB0664_bin_27</strain>
    </source>
</reference>
<dbReference type="Gene3D" id="3.40.720.10">
    <property type="entry name" value="Alkaline Phosphatase, subunit A"/>
    <property type="match status" value="1"/>
</dbReference>
<organism evidence="3">
    <name type="scientific">Caldilineaceae bacterium SB0664_bin_27</name>
    <dbReference type="NCBI Taxonomy" id="2605260"/>
    <lineage>
        <taxon>Bacteria</taxon>
        <taxon>Bacillati</taxon>
        <taxon>Chloroflexota</taxon>
        <taxon>Caldilineae</taxon>
        <taxon>Caldilineales</taxon>
        <taxon>Caldilineaceae</taxon>
    </lineage>
</organism>